<evidence type="ECO:0000313" key="3">
    <source>
        <dbReference type="Proteomes" id="UP001229421"/>
    </source>
</evidence>
<keyword evidence="1" id="KW-1133">Transmembrane helix</keyword>
<proteinExistence type="predicted"/>
<protein>
    <submittedName>
        <fullName evidence="2">Uncharacterized protein</fullName>
    </submittedName>
</protein>
<feature type="transmembrane region" description="Helical" evidence="1">
    <location>
        <begin position="12"/>
        <end position="33"/>
    </location>
</feature>
<dbReference type="EMBL" id="JAUHHV010000008">
    <property type="protein sequence ID" value="KAK1416162.1"/>
    <property type="molecule type" value="Genomic_DNA"/>
</dbReference>
<dbReference type="Proteomes" id="UP001229421">
    <property type="component" value="Unassembled WGS sequence"/>
</dbReference>
<dbReference type="AlphaFoldDB" id="A0AAD8NP97"/>
<keyword evidence="3" id="KW-1185">Reference proteome</keyword>
<evidence type="ECO:0000256" key="1">
    <source>
        <dbReference type="SAM" id="Phobius"/>
    </source>
</evidence>
<evidence type="ECO:0000313" key="2">
    <source>
        <dbReference type="EMBL" id="KAK1416162.1"/>
    </source>
</evidence>
<accession>A0AAD8NP97</accession>
<sequence length="66" mass="7755">MIIDQQLNNHIHTLHFISIILFFSHSFINNLQIRVTIKSATIRSSSLESHLYSITISLLLRLFYQL</sequence>
<comment type="caution">
    <text evidence="2">The sequence shown here is derived from an EMBL/GenBank/DDBJ whole genome shotgun (WGS) entry which is preliminary data.</text>
</comment>
<name>A0AAD8NP97_TARER</name>
<keyword evidence="1" id="KW-0472">Membrane</keyword>
<organism evidence="2 3">
    <name type="scientific">Tagetes erecta</name>
    <name type="common">African marigold</name>
    <dbReference type="NCBI Taxonomy" id="13708"/>
    <lineage>
        <taxon>Eukaryota</taxon>
        <taxon>Viridiplantae</taxon>
        <taxon>Streptophyta</taxon>
        <taxon>Embryophyta</taxon>
        <taxon>Tracheophyta</taxon>
        <taxon>Spermatophyta</taxon>
        <taxon>Magnoliopsida</taxon>
        <taxon>eudicotyledons</taxon>
        <taxon>Gunneridae</taxon>
        <taxon>Pentapetalae</taxon>
        <taxon>asterids</taxon>
        <taxon>campanulids</taxon>
        <taxon>Asterales</taxon>
        <taxon>Asteraceae</taxon>
        <taxon>Asteroideae</taxon>
        <taxon>Heliantheae alliance</taxon>
        <taxon>Tageteae</taxon>
        <taxon>Tagetes</taxon>
    </lineage>
</organism>
<gene>
    <name evidence="2" type="ORF">QVD17_31950</name>
</gene>
<keyword evidence="1" id="KW-0812">Transmembrane</keyword>
<reference evidence="2" key="1">
    <citation type="journal article" date="2023" name="bioRxiv">
        <title>Improved chromosome-level genome assembly for marigold (Tagetes erecta).</title>
        <authorList>
            <person name="Jiang F."/>
            <person name="Yuan L."/>
            <person name="Wang S."/>
            <person name="Wang H."/>
            <person name="Xu D."/>
            <person name="Wang A."/>
            <person name="Fan W."/>
        </authorList>
    </citation>
    <scope>NUCLEOTIDE SEQUENCE</scope>
    <source>
        <strain evidence="2">WSJ</strain>
        <tissue evidence="2">Leaf</tissue>
    </source>
</reference>